<proteinExistence type="predicted"/>
<dbReference type="Proteomes" id="UP000054549">
    <property type="component" value="Unassembled WGS sequence"/>
</dbReference>
<dbReference type="HOGENOM" id="CLU_1085748_0_0_1"/>
<keyword evidence="3" id="KW-1185">Reference proteome</keyword>
<name>A0A0C2SP86_AMAMK</name>
<gene>
    <name evidence="2" type="ORF">M378DRAFT_556760</name>
</gene>
<dbReference type="InParanoid" id="A0A0C2SP86"/>
<evidence type="ECO:0000256" key="1">
    <source>
        <dbReference type="SAM" id="MobiDB-lite"/>
    </source>
</evidence>
<feature type="compositionally biased region" description="Low complexity" evidence="1">
    <location>
        <begin position="144"/>
        <end position="160"/>
    </location>
</feature>
<reference evidence="2 3" key="1">
    <citation type="submission" date="2014-04" db="EMBL/GenBank/DDBJ databases">
        <title>Evolutionary Origins and Diversification of the Mycorrhizal Mutualists.</title>
        <authorList>
            <consortium name="DOE Joint Genome Institute"/>
            <consortium name="Mycorrhizal Genomics Consortium"/>
            <person name="Kohler A."/>
            <person name="Kuo A."/>
            <person name="Nagy L.G."/>
            <person name="Floudas D."/>
            <person name="Copeland A."/>
            <person name="Barry K.W."/>
            <person name="Cichocki N."/>
            <person name="Veneault-Fourrey C."/>
            <person name="LaButti K."/>
            <person name="Lindquist E.A."/>
            <person name="Lipzen A."/>
            <person name="Lundell T."/>
            <person name="Morin E."/>
            <person name="Murat C."/>
            <person name="Riley R."/>
            <person name="Ohm R."/>
            <person name="Sun H."/>
            <person name="Tunlid A."/>
            <person name="Henrissat B."/>
            <person name="Grigoriev I.V."/>
            <person name="Hibbett D.S."/>
            <person name="Martin F."/>
        </authorList>
    </citation>
    <scope>NUCLEOTIDE SEQUENCE [LARGE SCALE GENOMIC DNA]</scope>
    <source>
        <strain evidence="2 3">Koide BX008</strain>
    </source>
</reference>
<feature type="compositionally biased region" description="Polar residues" evidence="1">
    <location>
        <begin position="96"/>
        <end position="105"/>
    </location>
</feature>
<feature type="compositionally biased region" description="Basic and acidic residues" evidence="1">
    <location>
        <begin position="133"/>
        <end position="143"/>
    </location>
</feature>
<accession>A0A0C2SP86</accession>
<feature type="compositionally biased region" description="Basic and acidic residues" evidence="1">
    <location>
        <begin position="238"/>
        <end position="256"/>
    </location>
</feature>
<evidence type="ECO:0000313" key="2">
    <source>
        <dbReference type="EMBL" id="KIL65025.1"/>
    </source>
</evidence>
<feature type="region of interest" description="Disordered" evidence="1">
    <location>
        <begin position="48"/>
        <end position="72"/>
    </location>
</feature>
<dbReference type="AlphaFoldDB" id="A0A0C2SP86"/>
<evidence type="ECO:0000313" key="3">
    <source>
        <dbReference type="Proteomes" id="UP000054549"/>
    </source>
</evidence>
<protein>
    <submittedName>
        <fullName evidence="2">Uncharacterized protein</fullName>
    </submittedName>
</protein>
<sequence>MSSLHELADRSSLPFTGPFTAPEAKMEHKHGEVYSLYHHNAEDHPVSCHHDASSFSPALASEPSNIPIPTLTSEHVGTVDRHNSILPQMTAPERQSGLTPKNQELAQAPGRSRASWLSDVSPMPPQPPRRRPSPQDRPDDDSQPRSGPASRSSRPEPGASMNHGLGGSPRANIPEDPWWPYYTHETPRNLSNTWRTVKRLVRVPLSVQEGQSLAQSVPHPPPTRIMSHASDAAMEIEEPQRENVFREREPENQRRP</sequence>
<feature type="region of interest" description="Disordered" evidence="1">
    <location>
        <begin position="90"/>
        <end position="190"/>
    </location>
</feature>
<organism evidence="2 3">
    <name type="scientific">Amanita muscaria (strain Koide BX008)</name>
    <dbReference type="NCBI Taxonomy" id="946122"/>
    <lineage>
        <taxon>Eukaryota</taxon>
        <taxon>Fungi</taxon>
        <taxon>Dikarya</taxon>
        <taxon>Basidiomycota</taxon>
        <taxon>Agaricomycotina</taxon>
        <taxon>Agaricomycetes</taxon>
        <taxon>Agaricomycetidae</taxon>
        <taxon>Agaricales</taxon>
        <taxon>Pluteineae</taxon>
        <taxon>Amanitaceae</taxon>
        <taxon>Amanita</taxon>
    </lineage>
</organism>
<dbReference type="EMBL" id="KN818245">
    <property type="protein sequence ID" value="KIL65025.1"/>
    <property type="molecule type" value="Genomic_DNA"/>
</dbReference>
<feature type="region of interest" description="Disordered" evidence="1">
    <location>
        <begin position="235"/>
        <end position="256"/>
    </location>
</feature>